<dbReference type="GO" id="GO:0051391">
    <property type="term" value="P:tRNA acetylation"/>
    <property type="evidence" value="ECO:0007669"/>
    <property type="project" value="UniProtKB-UniRule"/>
</dbReference>
<evidence type="ECO:0000259" key="16">
    <source>
        <dbReference type="Pfam" id="PF13725"/>
    </source>
</evidence>
<accession>A0A978V0H0</accession>
<dbReference type="InterPro" id="IPR007807">
    <property type="entry name" value="TcmA/NAT10_helicase"/>
</dbReference>
<comment type="subcellular location">
    <subcellularLocation>
        <location evidence="1 10">Nucleus</location>
        <location evidence="1 10">Nucleolus</location>
    </subcellularLocation>
</comment>
<keyword evidence="6 10" id="KW-0067">ATP-binding</keyword>
<sequence length="1159" mass="130902">MESEGAPFQKDRVRKKVDERIRTLIENGVKTRHRSMFVIIGDKSRDQAPLLSLSLSLYIYIYICIIRICLCLWGNFIVNLHYLLGKAATKFKPTVLWCYKDKLDISSHKKKRAKQMKKLLLRGQLDRDKVDDFSLFLETGGLTYCLYKDSERILGNTFRMCILQDFEAVTPNLLARTIETVEGGGLVVLLLRSLSSLTSLYTMVMDVHERFRTESHSEAAGRFNERFLLSLASCKTCVVMDDELNILPISSHIRSIRPIPVKEDSGGLSEAEQDLKNLKEQLNDDFPVGPLIQKCCTLDQGKAVITFLDSILDKTLRSTVALLAARGRGKSAALGLAIAGAVAAGYSNIYVTAPSPENLKTLFEFVCYGLKALEYKEHLDFDVVKSANPEFKKATIRINIYKQHRQTIQYIQPHEHEKLSQVELLVIDEAAAIPLPIVKSLLGPYLVFLSSTVNGYEGTGRSLSLKLLQQLEEQSQASAKSVEGSLSGRLFKKIELNESIRYASGDPIESWLHGLLCLDVTNSIPKLNGLPPPSECDLYYVNRDTLFSYHKDSELFLQRMMALYVSSHYKNSPNDLQLMADAPAHHLFVLLGPVDESKNQLPDILCVIQVCLEGQISRKSAIRSLSDGHQPFGDQIPWKFCEQFQDTVFPSLSGARIVRIATHPSAMKLGYGSQAVELLTRYFEGQLTPISEMDSEDLTQSSPVRVTDAAQKLSNAPHRVEQENRELNLDGVGTPQRRTFVEDRVYRKTCKRSTLASKVIIDGFGVHVDAGLMYLFYFGAKPSGLGRINSIYLSMCGLASLLEENIKPRTDLPHLLIHLRERRPEKLHYIGVSFGLTLDLFRFWRRHKFAPFYIGQIQNAVTGEHTCMVLKPLNNDDIEGSGSDKWGFFEPFYQDFRLRFTRLLGLSFRAMEYKLAMSILDPKINFVEELESGMSNVDRFITSIKELFSPYDVKRLEAYTNNLADFHMILDLVPILAHVYFQEKLPVTLSYVQASILLCIGLQNQNISYLEGQLKLERQQILSLFIKVMKKFYKYLQSVASKEIESSLPRLKEIVLEPHNISVDEDLNVAAKRVEEGMRSNTEGLFDPAFLQQYAIVDNEADFESALQNGSSKITSGGIISVKSSGNKTERHGISKNSHKIGKRNKNDQGPKSNKKRKS</sequence>
<protein>
    <recommendedName>
        <fullName evidence="9 10">RNA cytidine acetyltransferase</fullName>
        <ecNumber evidence="10">2.3.1.-</ecNumber>
    </recommendedName>
    <alternativeName>
        <fullName evidence="10">18S rRNA cytosine acetyltransferase</fullName>
    </alternativeName>
</protein>
<reference evidence="17" key="1">
    <citation type="journal article" date="2021" name="Front. Plant Sci.">
        <title>Chromosome-Scale Genome Assembly for Chinese Sour Jujube and Insights Into Its Genome Evolution and Domestication Signature.</title>
        <authorList>
            <person name="Shen L.-Y."/>
            <person name="Luo H."/>
            <person name="Wang X.-L."/>
            <person name="Wang X.-M."/>
            <person name="Qiu X.-J."/>
            <person name="Liu H."/>
            <person name="Zhou S.-S."/>
            <person name="Jia K.-H."/>
            <person name="Nie S."/>
            <person name="Bao Y.-T."/>
            <person name="Zhang R.-G."/>
            <person name="Yun Q.-Z."/>
            <person name="Chai Y.-H."/>
            <person name="Lu J.-Y."/>
            <person name="Li Y."/>
            <person name="Zhao S.-W."/>
            <person name="Mao J.-F."/>
            <person name="Jia S.-G."/>
            <person name="Mao Y.-M."/>
        </authorList>
    </citation>
    <scope>NUCLEOTIDE SEQUENCE</scope>
    <source>
        <strain evidence="17">AT0</strain>
        <tissue evidence="17">Leaf</tissue>
    </source>
</reference>
<evidence type="ECO:0000313" key="18">
    <source>
        <dbReference type="Proteomes" id="UP000813462"/>
    </source>
</evidence>
<gene>
    <name evidence="17" type="ORF">FEM48_Zijuj08G0177000</name>
</gene>
<dbReference type="Gene3D" id="3.40.50.11040">
    <property type="match status" value="1"/>
</dbReference>
<evidence type="ECO:0000256" key="5">
    <source>
        <dbReference type="ARBA" id="ARBA00022741"/>
    </source>
</evidence>
<evidence type="ECO:0000256" key="8">
    <source>
        <dbReference type="ARBA" id="ARBA00023315"/>
    </source>
</evidence>
<evidence type="ECO:0000256" key="10">
    <source>
        <dbReference type="HAMAP-Rule" id="MF_03211"/>
    </source>
</evidence>
<dbReference type="Gene3D" id="3.40.630.30">
    <property type="match status" value="2"/>
</dbReference>
<dbReference type="PANTHER" id="PTHR10925:SF5">
    <property type="entry name" value="RNA CYTIDINE ACETYLTRANSFERASE"/>
    <property type="match status" value="1"/>
</dbReference>
<dbReference type="InterPro" id="IPR027992">
    <property type="entry name" value="tRNA_bind_dom"/>
</dbReference>
<feature type="binding site" evidence="10">
    <location>
        <position position="501"/>
    </location>
    <ligand>
        <name>ATP</name>
        <dbReference type="ChEBI" id="CHEBI:30616"/>
    </ligand>
</feature>
<keyword evidence="2 10" id="KW-0698">rRNA processing</keyword>
<feature type="domain" description="N-acetyltransferase" evidence="15">
    <location>
        <begin position="800"/>
        <end position="874"/>
    </location>
</feature>
<evidence type="ECO:0000259" key="13">
    <source>
        <dbReference type="Pfam" id="PF05127"/>
    </source>
</evidence>
<feature type="domain" description="TcmA/NAT10 helicase" evidence="13">
    <location>
        <begin position="322"/>
        <end position="519"/>
    </location>
</feature>
<feature type="binding site" evidence="10">
    <location>
        <begin position="660"/>
        <end position="662"/>
    </location>
    <ligand>
        <name>acetyl-CoA</name>
        <dbReference type="ChEBI" id="CHEBI:57288"/>
    </ligand>
</feature>
<evidence type="ECO:0000256" key="1">
    <source>
        <dbReference type="ARBA" id="ARBA00004604"/>
    </source>
</evidence>
<evidence type="ECO:0000259" key="15">
    <source>
        <dbReference type="Pfam" id="PF13718"/>
    </source>
</evidence>
<feature type="domain" description="TmcA/NAT10 N-terminal" evidence="14">
    <location>
        <begin position="19"/>
        <end position="241"/>
    </location>
</feature>
<dbReference type="FunFam" id="3.40.50.300:FF:002218">
    <property type="entry name" value="tRNA(Met) cytidine acetyltransferase TmcA"/>
    <property type="match status" value="1"/>
</dbReference>
<dbReference type="GO" id="GO:0005524">
    <property type="term" value="F:ATP binding"/>
    <property type="evidence" value="ECO:0007669"/>
    <property type="project" value="UniProtKB-UniRule"/>
</dbReference>
<feature type="binding site" evidence="10">
    <location>
        <begin position="327"/>
        <end position="336"/>
    </location>
    <ligand>
        <name>ATP</name>
        <dbReference type="ChEBI" id="CHEBI:30616"/>
    </ligand>
</feature>
<feature type="binding site" evidence="10">
    <location>
        <begin position="667"/>
        <end position="673"/>
    </location>
    <ligand>
        <name>acetyl-CoA</name>
        <dbReference type="ChEBI" id="CHEBI:57288"/>
    </ligand>
</feature>
<dbReference type="InterPro" id="IPR013562">
    <property type="entry name" value="TmcA/NAT10_N"/>
</dbReference>
<feature type="domain" description="N-acetyltransferase" evidence="15">
    <location>
        <begin position="559"/>
        <end position="723"/>
    </location>
</feature>
<evidence type="ECO:0000256" key="9">
    <source>
        <dbReference type="ARBA" id="ARBA00068357"/>
    </source>
</evidence>
<comment type="caution">
    <text evidence="17">The sequence shown here is derived from an EMBL/GenBank/DDBJ whole genome shotgun (WGS) entry which is preliminary data.</text>
</comment>
<dbReference type="GO" id="GO:0000049">
    <property type="term" value="F:tRNA binding"/>
    <property type="evidence" value="ECO:0007669"/>
    <property type="project" value="TreeGrafter"/>
</dbReference>
<dbReference type="InterPro" id="IPR033688">
    <property type="entry name" value="NAT10"/>
</dbReference>
<dbReference type="GO" id="GO:1990883">
    <property type="term" value="F:18S rRNA cytidine N-acetyltransferase activity"/>
    <property type="evidence" value="ECO:0007669"/>
    <property type="project" value="TreeGrafter"/>
</dbReference>
<keyword evidence="4 10" id="KW-0819">tRNA processing</keyword>
<evidence type="ECO:0000256" key="12">
    <source>
        <dbReference type="SAM" id="Phobius"/>
    </source>
</evidence>
<evidence type="ECO:0000256" key="11">
    <source>
        <dbReference type="SAM" id="MobiDB-lite"/>
    </source>
</evidence>
<dbReference type="Pfam" id="PF13718">
    <property type="entry name" value="GNAT_acetyltr_2"/>
    <property type="match status" value="2"/>
</dbReference>
<dbReference type="GO" id="GO:0005730">
    <property type="term" value="C:nucleolus"/>
    <property type="evidence" value="ECO:0007669"/>
    <property type="project" value="UniProtKB-SubCell"/>
</dbReference>
<dbReference type="EC" id="2.3.1.-" evidence="10"/>
<evidence type="ECO:0000256" key="3">
    <source>
        <dbReference type="ARBA" id="ARBA00022679"/>
    </source>
</evidence>
<name>A0A978V0H0_ZIZJJ</name>
<dbReference type="GO" id="GO:0030686">
    <property type="term" value="C:90S preribosome"/>
    <property type="evidence" value="ECO:0007669"/>
    <property type="project" value="TreeGrafter"/>
</dbReference>
<evidence type="ECO:0000313" key="17">
    <source>
        <dbReference type="EMBL" id="KAH7520736.1"/>
    </source>
</evidence>
<keyword evidence="5 10" id="KW-0547">Nucleotide-binding</keyword>
<keyword evidence="3 10" id="KW-0808">Transferase</keyword>
<feature type="transmembrane region" description="Helical" evidence="12">
    <location>
        <begin position="59"/>
        <end position="84"/>
    </location>
</feature>
<dbReference type="EMBL" id="JAEACU010000008">
    <property type="protein sequence ID" value="KAH7520736.1"/>
    <property type="molecule type" value="Genomic_DNA"/>
</dbReference>
<dbReference type="AlphaFoldDB" id="A0A978V0H0"/>
<keyword evidence="7 10" id="KW-0539">Nucleus</keyword>
<dbReference type="Pfam" id="PF05127">
    <property type="entry name" value="NAT10_TcmA_helicase"/>
    <property type="match status" value="1"/>
</dbReference>
<evidence type="ECO:0000256" key="4">
    <source>
        <dbReference type="ARBA" id="ARBA00022694"/>
    </source>
</evidence>
<feature type="binding site" evidence="10">
    <location>
        <position position="846"/>
    </location>
    <ligand>
        <name>acetyl-CoA</name>
        <dbReference type="ChEBI" id="CHEBI:57288"/>
    </ligand>
</feature>
<proteinExistence type="inferred from homology"/>
<comment type="function">
    <text evidence="10">RNA cytidine acetyltransferase with specificity toward both 18S rRNA and tRNAs. Catalyzes the formation of N(4)-acetylcytidine (ac4C) in 18S rRNA. Required for early nucleolar cleavages of precursor rRNA at sites A0, A1 and A2 during 18S rRNA synthesis. Catalyzes the formation of ac4C in serine and leucine tRNAs. Requires a tRNA-binding adapter protein for full tRNA acetyltransferase activity but not for 18S rRNA acetylation.</text>
</comment>
<dbReference type="InterPro" id="IPR000182">
    <property type="entry name" value="GNAT_dom"/>
</dbReference>
<keyword evidence="12" id="KW-1133">Transmembrane helix</keyword>
<comment type="catalytic activity">
    <reaction evidence="10">
        <text>a cytidine in tRNA + acetyl-CoA + ATP + H2O = an N(4)-acetylcytidine in tRNA + ADP + phosphate + CoA + H(+)</text>
        <dbReference type="Rhea" id="RHEA:53876"/>
        <dbReference type="Rhea" id="RHEA-COMP:13670"/>
        <dbReference type="Rhea" id="RHEA-COMP:13671"/>
        <dbReference type="ChEBI" id="CHEBI:15377"/>
        <dbReference type="ChEBI" id="CHEBI:15378"/>
        <dbReference type="ChEBI" id="CHEBI:30616"/>
        <dbReference type="ChEBI" id="CHEBI:43474"/>
        <dbReference type="ChEBI" id="CHEBI:57287"/>
        <dbReference type="ChEBI" id="CHEBI:57288"/>
        <dbReference type="ChEBI" id="CHEBI:74900"/>
        <dbReference type="ChEBI" id="CHEBI:82748"/>
        <dbReference type="ChEBI" id="CHEBI:456216"/>
    </reaction>
</comment>
<organism evidence="17 18">
    <name type="scientific">Ziziphus jujuba var. spinosa</name>
    <dbReference type="NCBI Taxonomy" id="714518"/>
    <lineage>
        <taxon>Eukaryota</taxon>
        <taxon>Viridiplantae</taxon>
        <taxon>Streptophyta</taxon>
        <taxon>Embryophyta</taxon>
        <taxon>Tracheophyta</taxon>
        <taxon>Spermatophyta</taxon>
        <taxon>Magnoliopsida</taxon>
        <taxon>eudicotyledons</taxon>
        <taxon>Gunneridae</taxon>
        <taxon>Pentapetalae</taxon>
        <taxon>rosids</taxon>
        <taxon>fabids</taxon>
        <taxon>Rosales</taxon>
        <taxon>Rhamnaceae</taxon>
        <taxon>Paliureae</taxon>
        <taxon>Ziziphus</taxon>
    </lineage>
</organism>
<dbReference type="InterPro" id="IPR032672">
    <property type="entry name" value="TmcA/NAT10/Kre33"/>
</dbReference>
<feature type="domain" description="Possible tRNA binding" evidence="16">
    <location>
        <begin position="888"/>
        <end position="1106"/>
    </location>
</feature>
<feature type="region of interest" description="Disordered" evidence="11">
    <location>
        <begin position="1118"/>
        <end position="1159"/>
    </location>
</feature>
<dbReference type="Gene3D" id="3.40.50.300">
    <property type="entry name" value="P-loop containing nucleotide triphosphate hydrolases"/>
    <property type="match status" value="1"/>
</dbReference>
<feature type="transmembrane region" description="Helical" evidence="12">
    <location>
        <begin position="332"/>
        <end position="351"/>
    </location>
</feature>
<dbReference type="Pfam" id="PF08351">
    <property type="entry name" value="TmcA_N"/>
    <property type="match status" value="1"/>
</dbReference>
<dbReference type="HAMAP" id="MF_03211">
    <property type="entry name" value="RNA_acetyltr_Nat10"/>
    <property type="match status" value="1"/>
</dbReference>
<comment type="catalytic activity">
    <reaction evidence="10">
        <text>a cytidine in 18S rRNA + acetyl-CoA + ATP + H2O = an N(4)-acetylcytidine in 18S rRNA + ADP + phosphate + CoA + H(+)</text>
        <dbReference type="Rhea" id="RHEA:51424"/>
        <dbReference type="Rhea" id="RHEA-COMP:13575"/>
        <dbReference type="Rhea" id="RHEA-COMP:13576"/>
        <dbReference type="ChEBI" id="CHEBI:15377"/>
        <dbReference type="ChEBI" id="CHEBI:15378"/>
        <dbReference type="ChEBI" id="CHEBI:30616"/>
        <dbReference type="ChEBI" id="CHEBI:43474"/>
        <dbReference type="ChEBI" id="CHEBI:57287"/>
        <dbReference type="ChEBI" id="CHEBI:57288"/>
        <dbReference type="ChEBI" id="CHEBI:74900"/>
        <dbReference type="ChEBI" id="CHEBI:82748"/>
        <dbReference type="ChEBI" id="CHEBI:456216"/>
    </reaction>
</comment>
<dbReference type="Proteomes" id="UP000813462">
    <property type="component" value="Unassembled WGS sequence"/>
</dbReference>
<dbReference type="PANTHER" id="PTHR10925">
    <property type="entry name" value="N-ACETYLTRANSFERASE 10"/>
    <property type="match status" value="1"/>
</dbReference>
<evidence type="ECO:0000256" key="6">
    <source>
        <dbReference type="ARBA" id="ARBA00022840"/>
    </source>
</evidence>
<keyword evidence="8 10" id="KW-0012">Acyltransferase</keyword>
<keyword evidence="12" id="KW-0812">Transmembrane</keyword>
<evidence type="ECO:0000256" key="7">
    <source>
        <dbReference type="ARBA" id="ARBA00023242"/>
    </source>
</evidence>
<dbReference type="GO" id="GO:1904812">
    <property type="term" value="P:rRNA acetylation involved in maturation of SSU-rRNA"/>
    <property type="evidence" value="ECO:0007669"/>
    <property type="project" value="InterPro"/>
</dbReference>
<dbReference type="Pfam" id="PF13725">
    <property type="entry name" value="tRNA_bind_2"/>
    <property type="match status" value="1"/>
</dbReference>
<evidence type="ECO:0000259" key="14">
    <source>
        <dbReference type="Pfam" id="PF08351"/>
    </source>
</evidence>
<evidence type="ECO:0000256" key="2">
    <source>
        <dbReference type="ARBA" id="ARBA00022552"/>
    </source>
</evidence>
<comment type="similarity">
    <text evidence="10">Belongs to the RNA cytidine acetyltransferase family. NAT10 subfamily.</text>
</comment>
<keyword evidence="12" id="KW-0472">Membrane</keyword>
<dbReference type="InterPro" id="IPR027417">
    <property type="entry name" value="P-loop_NTPase"/>
</dbReference>
<feature type="compositionally biased region" description="Low complexity" evidence="11">
    <location>
        <begin position="1118"/>
        <end position="1127"/>
    </location>
</feature>